<evidence type="ECO:0000256" key="3">
    <source>
        <dbReference type="RuleBase" id="RU004508"/>
    </source>
</evidence>
<dbReference type="InterPro" id="IPR015422">
    <property type="entry name" value="PyrdxlP-dep_Trfase_small"/>
</dbReference>
<evidence type="ECO:0000256" key="1">
    <source>
        <dbReference type="PIRSR" id="PIRSR000390-1"/>
    </source>
</evidence>
<dbReference type="PANTHER" id="PTHR30244">
    <property type="entry name" value="TRANSAMINASE"/>
    <property type="match status" value="1"/>
</dbReference>
<dbReference type="Pfam" id="PF01041">
    <property type="entry name" value="DegT_DnrJ_EryC1"/>
    <property type="match status" value="2"/>
</dbReference>
<dbReference type="GO" id="GO:0000271">
    <property type="term" value="P:polysaccharide biosynthetic process"/>
    <property type="evidence" value="ECO:0007669"/>
    <property type="project" value="TreeGrafter"/>
</dbReference>
<evidence type="ECO:0000313" key="4">
    <source>
        <dbReference type="EMBL" id="PIW37189.1"/>
    </source>
</evidence>
<dbReference type="InterPro" id="IPR015424">
    <property type="entry name" value="PyrdxlP-dep_Trfase"/>
</dbReference>
<dbReference type="GO" id="GO:0030170">
    <property type="term" value="F:pyridoxal phosphate binding"/>
    <property type="evidence" value="ECO:0007669"/>
    <property type="project" value="TreeGrafter"/>
</dbReference>
<dbReference type="PANTHER" id="PTHR30244:SF34">
    <property type="entry name" value="DTDP-4-AMINO-4,6-DIDEOXYGALACTOSE TRANSAMINASE"/>
    <property type="match status" value="1"/>
</dbReference>
<reference evidence="4 5" key="1">
    <citation type="submission" date="2017-09" db="EMBL/GenBank/DDBJ databases">
        <title>Depth-based differentiation of microbial function through sediment-hosted aquifers and enrichment of novel symbionts in the deep terrestrial subsurface.</title>
        <authorList>
            <person name="Probst A.J."/>
            <person name="Ladd B."/>
            <person name="Jarett J.K."/>
            <person name="Geller-Mcgrath D.E."/>
            <person name="Sieber C.M."/>
            <person name="Emerson J.B."/>
            <person name="Anantharaman K."/>
            <person name="Thomas B.C."/>
            <person name="Malmstrom R."/>
            <person name="Stieglmeier M."/>
            <person name="Klingl A."/>
            <person name="Woyke T."/>
            <person name="Ryan C.M."/>
            <person name="Banfield J.F."/>
        </authorList>
    </citation>
    <scope>NUCLEOTIDE SEQUENCE [LARGE SCALE GENOMIC DNA]</scope>
    <source>
        <strain evidence="4">CG15_BIG_FIL_POST_REV_8_21_14_020_45_12</strain>
    </source>
</reference>
<dbReference type="SUPFAM" id="SSF53383">
    <property type="entry name" value="PLP-dependent transferases"/>
    <property type="match status" value="1"/>
</dbReference>
<dbReference type="InterPro" id="IPR015421">
    <property type="entry name" value="PyrdxlP-dep_Trfase_major"/>
</dbReference>
<feature type="modified residue" description="N6-(pyridoxal phosphate)lysine" evidence="2">
    <location>
        <position position="192"/>
    </location>
</feature>
<keyword evidence="2 3" id="KW-0663">Pyridoxal phosphate</keyword>
<dbReference type="PIRSF" id="PIRSF000390">
    <property type="entry name" value="PLP_StrS"/>
    <property type="match status" value="1"/>
</dbReference>
<name>A0A2M7H4P2_9BACT</name>
<dbReference type="InterPro" id="IPR000653">
    <property type="entry name" value="DegT/StrS_aminotransferase"/>
</dbReference>
<dbReference type="AlphaFoldDB" id="A0A2M7H4P2"/>
<dbReference type="Proteomes" id="UP000230292">
    <property type="component" value="Unassembled WGS sequence"/>
</dbReference>
<proteinExistence type="inferred from homology"/>
<dbReference type="EMBL" id="PFGC01000019">
    <property type="protein sequence ID" value="PIW37189.1"/>
    <property type="molecule type" value="Genomic_DNA"/>
</dbReference>
<protein>
    <recommendedName>
        <fullName evidence="6">DegT/DnrJ/EryC1/StrS aminotransferase</fullName>
    </recommendedName>
</protein>
<dbReference type="Gene3D" id="3.40.640.10">
    <property type="entry name" value="Type I PLP-dependent aspartate aminotransferase-like (Major domain)"/>
    <property type="match status" value="1"/>
</dbReference>
<accession>A0A2M7H4P2</accession>
<evidence type="ECO:0008006" key="6">
    <source>
        <dbReference type="Google" id="ProtNLM"/>
    </source>
</evidence>
<dbReference type="Gene3D" id="3.90.1150.10">
    <property type="entry name" value="Aspartate Aminotransferase, domain 1"/>
    <property type="match status" value="1"/>
</dbReference>
<evidence type="ECO:0000256" key="2">
    <source>
        <dbReference type="PIRSR" id="PIRSR000390-2"/>
    </source>
</evidence>
<comment type="caution">
    <text evidence="4">The sequence shown here is derived from an EMBL/GenBank/DDBJ whole genome shotgun (WGS) entry which is preliminary data.</text>
</comment>
<evidence type="ECO:0000313" key="5">
    <source>
        <dbReference type="Proteomes" id="UP000230292"/>
    </source>
</evidence>
<gene>
    <name evidence="4" type="ORF">COW24_01445</name>
</gene>
<organism evidence="4 5">
    <name type="scientific">Candidatus Kerfeldbacteria bacterium CG15_BIG_FIL_POST_REV_8_21_14_020_45_12</name>
    <dbReference type="NCBI Taxonomy" id="2014247"/>
    <lineage>
        <taxon>Bacteria</taxon>
        <taxon>Candidatus Kerfeldiibacteriota</taxon>
    </lineage>
</organism>
<sequence>MPLFKSPISPHLSPNASKQDIRLALRYLITPWLWRYWKKGPHIVQLENSFKRDYPGSTALAVDSGRSALRLVLEGLNLKPGDEVVTQAFTCIVVPNAIRAAGGTPRFLDIDSTYNLSPEILKATLSKNHRITAVIVQHTFGVPADILSIQKICQDHSITLIEDCAHSLGVSVNSQPIGSFGDAAIFSFGRDKVISSVSGGMAIAFRKDLQKHLSNLEPKLPLPSLFWIKQRLLHPVIFSVAKRLYYVVNVGKVIIAVGRKLRLLPDVLSTQEKAGQAPAQVYRLPNAIAHLAIQQYQQLPKNLEHRHSIAKMYRANIKHPSQQIPPNSKPLYLRYSIEVKNQTELLKKGRLQGILLGDWYTDIVIPCSANHSDIGYIDGSCPAAERLATRIVNLPTNPLTSPTAAQQVINFINQAAS</sequence>
<comment type="similarity">
    <text evidence="3">Belongs to the DegT/DnrJ/EryC1 family.</text>
</comment>
<dbReference type="GO" id="GO:0008483">
    <property type="term" value="F:transaminase activity"/>
    <property type="evidence" value="ECO:0007669"/>
    <property type="project" value="TreeGrafter"/>
</dbReference>
<feature type="active site" description="Proton acceptor" evidence="1">
    <location>
        <position position="192"/>
    </location>
</feature>